<dbReference type="InterPro" id="IPR017853">
    <property type="entry name" value="GH"/>
</dbReference>
<accession>A0A3P1BAR1</accession>
<comment type="caution">
    <text evidence="10">The sequence shown here is derived from an EMBL/GenBank/DDBJ whole genome shotgun (WGS) entry which is preliminary data.</text>
</comment>
<dbReference type="GO" id="GO:0030246">
    <property type="term" value="F:carbohydrate binding"/>
    <property type="evidence" value="ECO:0007669"/>
    <property type="project" value="InterPro"/>
</dbReference>
<evidence type="ECO:0000259" key="9">
    <source>
        <dbReference type="Pfam" id="PF14509"/>
    </source>
</evidence>
<dbReference type="Gene3D" id="2.60.40.1180">
    <property type="entry name" value="Golgi alpha-mannosidase II"/>
    <property type="match status" value="1"/>
</dbReference>
<dbReference type="Proteomes" id="UP000271925">
    <property type="component" value="Unassembled WGS sequence"/>
</dbReference>
<dbReference type="EMBL" id="RQJO01000016">
    <property type="protein sequence ID" value="RRA98104.1"/>
    <property type="molecule type" value="Genomic_DNA"/>
</dbReference>
<dbReference type="Pfam" id="PF10566">
    <property type="entry name" value="Glyco_hydro_97"/>
    <property type="match status" value="1"/>
</dbReference>
<comment type="cofactor">
    <cofactor evidence="1">
        <name>Ca(2+)</name>
        <dbReference type="ChEBI" id="CHEBI:29108"/>
    </cofactor>
</comment>
<keyword evidence="6" id="KW-0732">Signal</keyword>
<evidence type="ECO:0000256" key="6">
    <source>
        <dbReference type="SAM" id="SignalP"/>
    </source>
</evidence>
<dbReference type="InterPro" id="IPR052720">
    <property type="entry name" value="Glycosyl_hydrolase_97"/>
</dbReference>
<organism evidence="10 11">
    <name type="scientific">Larkinella rosea</name>
    <dbReference type="NCBI Taxonomy" id="2025312"/>
    <lineage>
        <taxon>Bacteria</taxon>
        <taxon>Pseudomonadati</taxon>
        <taxon>Bacteroidota</taxon>
        <taxon>Cytophagia</taxon>
        <taxon>Cytophagales</taxon>
        <taxon>Spirosomataceae</taxon>
        <taxon>Larkinella</taxon>
    </lineage>
</organism>
<dbReference type="InterPro" id="IPR013785">
    <property type="entry name" value="Aldolase_TIM"/>
</dbReference>
<feature type="chain" id="PRO_5018093357" evidence="6">
    <location>
        <begin position="25"/>
        <end position="664"/>
    </location>
</feature>
<dbReference type="Gene3D" id="2.70.98.10">
    <property type="match status" value="1"/>
</dbReference>
<feature type="domain" description="Glycosyl-hydrolase 97 C-terminal oligomerisation" evidence="9">
    <location>
        <begin position="566"/>
        <end position="661"/>
    </location>
</feature>
<dbReference type="GO" id="GO:0016798">
    <property type="term" value="F:hydrolase activity, acting on glycosyl bonds"/>
    <property type="evidence" value="ECO:0007669"/>
    <property type="project" value="UniProtKB-KW"/>
</dbReference>
<dbReference type="InterPro" id="IPR014718">
    <property type="entry name" value="GH-type_carb-bd"/>
</dbReference>
<dbReference type="OrthoDB" id="57532at2"/>
<evidence type="ECO:0000313" key="10">
    <source>
        <dbReference type="EMBL" id="RRA98104.1"/>
    </source>
</evidence>
<keyword evidence="3 10" id="KW-0378">Hydrolase</keyword>
<keyword evidence="5" id="KW-0326">Glycosidase</keyword>
<proteinExistence type="predicted"/>
<keyword evidence="4" id="KW-0106">Calcium</keyword>
<feature type="domain" description="Glycosyl-hydrolase 97 catalytic" evidence="7">
    <location>
        <begin position="323"/>
        <end position="468"/>
    </location>
</feature>
<dbReference type="Pfam" id="PF14509">
    <property type="entry name" value="GH97_C"/>
    <property type="match status" value="1"/>
</dbReference>
<dbReference type="PANTHER" id="PTHR35803">
    <property type="entry name" value="GLUCAN 1,4-ALPHA-GLUCOSIDASE SUSB-RELATED"/>
    <property type="match status" value="1"/>
</dbReference>
<comment type="subunit">
    <text evidence="2">Monomer.</text>
</comment>
<feature type="domain" description="Glycosyl-hydrolase 97 N-terminal" evidence="8">
    <location>
        <begin position="32"/>
        <end position="298"/>
    </location>
</feature>
<evidence type="ECO:0000259" key="8">
    <source>
        <dbReference type="Pfam" id="PF14508"/>
    </source>
</evidence>
<dbReference type="RefSeq" id="WP_124879344.1">
    <property type="nucleotide sequence ID" value="NZ_RQJO01000016.1"/>
</dbReference>
<evidence type="ECO:0000256" key="3">
    <source>
        <dbReference type="ARBA" id="ARBA00022801"/>
    </source>
</evidence>
<dbReference type="InterPro" id="IPR029483">
    <property type="entry name" value="GH97_C"/>
</dbReference>
<dbReference type="InterPro" id="IPR029486">
    <property type="entry name" value="GH97_N"/>
</dbReference>
<sequence>MKPTRINQYLISLFGILSFLPGFTQTVTTQDLSSPDQALKVSVSLGPAITYRVYYQNRLIVASSEIDLVLQDGQKLSARAGKPKFTTRQNRGQIVSPVPEKRKVIPDVYQELTVDLRNSFSLIFRAYNDGVAYRIVTAFKDSITVKNETARFQFPENHRLYFPEVVKRPDQDRYHTSFEEVYSFKPLDSLSSRNLFFTPVLVAPTTAPKIALTESDLEDYPGMFLTGTGSKTMQGEFAPYPLDEAIAGGEYSQKYVTRRADYIAKTAGTRSFPWRVLIVAPHDRDLPGNDLVYRLASPSRVADVSWVKPGKATDEWIISSNLFNVPFKSGINTETYKFYIDFAKRFGFERIMMDAGWSDTQDLFKIRPEINMDEIMAHAKKQGIGVSMWTLGMTLERQLEPALEQFNRWGVDFIMTDFFDRDDQKTVRLFQKIAEACARHKLMIMFHGAYKPAGFNRTYPHAVAREAVLGSEFNIWSNKPSPDHNLLLPFIRMLSGPMDYEPGLLANATPKTFRPIGENVMSMTTRCQQLAMFIVYESPIQFFSGNPSQGLAEPAFMELMGSIPTTWDTTRVLDARVGDYLMTARKKNQDWFVGAMTDSTARDLTLSLDFLGEGTYEAAICEDGVNADRYASDYKLSTKTVTKKDVLPVHLAPGGGYVVRLRKK</sequence>
<dbReference type="PANTHER" id="PTHR35803:SF2">
    <property type="entry name" value="RETAINING ALPHA-GALACTOSIDASE"/>
    <property type="match status" value="1"/>
</dbReference>
<evidence type="ECO:0000256" key="4">
    <source>
        <dbReference type="ARBA" id="ARBA00022837"/>
    </source>
</evidence>
<evidence type="ECO:0000313" key="11">
    <source>
        <dbReference type="Proteomes" id="UP000271925"/>
    </source>
</evidence>
<dbReference type="AlphaFoldDB" id="A0A3P1BAR1"/>
<protein>
    <submittedName>
        <fullName evidence="10">Glycoside hydrolase family 97 protein</fullName>
    </submittedName>
</protein>
<keyword evidence="11" id="KW-1185">Reference proteome</keyword>
<dbReference type="InterPro" id="IPR019563">
    <property type="entry name" value="GH97_catalytic"/>
</dbReference>
<reference evidence="10 11" key="1">
    <citation type="submission" date="2018-11" db="EMBL/GenBank/DDBJ databases">
        <authorList>
            <person name="Zhou Z."/>
            <person name="Wang G."/>
        </authorList>
    </citation>
    <scope>NUCLEOTIDE SEQUENCE [LARGE SCALE GENOMIC DNA]</scope>
    <source>
        <strain evidence="10 11">KCTC52004</strain>
    </source>
</reference>
<dbReference type="Gene3D" id="3.20.20.70">
    <property type="entry name" value="Aldolase class I"/>
    <property type="match status" value="1"/>
</dbReference>
<dbReference type="SUPFAM" id="SSF51445">
    <property type="entry name" value="(Trans)glycosidases"/>
    <property type="match status" value="1"/>
</dbReference>
<feature type="signal peptide" evidence="6">
    <location>
        <begin position="1"/>
        <end position="24"/>
    </location>
</feature>
<dbReference type="Pfam" id="PF14508">
    <property type="entry name" value="GH97_N"/>
    <property type="match status" value="1"/>
</dbReference>
<dbReference type="InterPro" id="IPR013780">
    <property type="entry name" value="Glyco_hydro_b"/>
</dbReference>
<evidence type="ECO:0000259" key="7">
    <source>
        <dbReference type="Pfam" id="PF10566"/>
    </source>
</evidence>
<name>A0A3P1BAR1_9BACT</name>
<evidence type="ECO:0000256" key="1">
    <source>
        <dbReference type="ARBA" id="ARBA00001913"/>
    </source>
</evidence>
<evidence type="ECO:0000256" key="2">
    <source>
        <dbReference type="ARBA" id="ARBA00011245"/>
    </source>
</evidence>
<gene>
    <name evidence="10" type="ORF">EHT25_31030</name>
</gene>
<evidence type="ECO:0000256" key="5">
    <source>
        <dbReference type="ARBA" id="ARBA00023295"/>
    </source>
</evidence>